<feature type="coiled-coil region" evidence="1">
    <location>
        <begin position="382"/>
        <end position="409"/>
    </location>
</feature>
<evidence type="ECO:0000313" key="4">
    <source>
        <dbReference type="Proteomes" id="UP000054270"/>
    </source>
</evidence>
<gene>
    <name evidence="3" type="ORF">HYPSUDRAFT_58379</name>
</gene>
<organism evidence="3 4">
    <name type="scientific">Hypholoma sublateritium (strain FD-334 SS-4)</name>
    <dbReference type="NCBI Taxonomy" id="945553"/>
    <lineage>
        <taxon>Eukaryota</taxon>
        <taxon>Fungi</taxon>
        <taxon>Dikarya</taxon>
        <taxon>Basidiomycota</taxon>
        <taxon>Agaricomycotina</taxon>
        <taxon>Agaricomycetes</taxon>
        <taxon>Agaricomycetidae</taxon>
        <taxon>Agaricales</taxon>
        <taxon>Agaricineae</taxon>
        <taxon>Strophariaceae</taxon>
        <taxon>Hypholoma</taxon>
    </lineage>
</organism>
<feature type="compositionally biased region" description="Low complexity" evidence="2">
    <location>
        <begin position="347"/>
        <end position="357"/>
    </location>
</feature>
<dbReference type="Proteomes" id="UP000054270">
    <property type="component" value="Unassembled WGS sequence"/>
</dbReference>
<dbReference type="OrthoDB" id="3364132at2759"/>
<dbReference type="AlphaFoldDB" id="A0A0D2NAQ8"/>
<evidence type="ECO:0000256" key="2">
    <source>
        <dbReference type="SAM" id="MobiDB-lite"/>
    </source>
</evidence>
<evidence type="ECO:0000256" key="1">
    <source>
        <dbReference type="SAM" id="Coils"/>
    </source>
</evidence>
<sequence length="428" mass="46828">MSNTNGLGHPSLSGNISEPQTTIAFGPFEASVQINGQKTRCYAIDNDNSGKQVTSWIASEVGQKFSFSLTKTETQCHCEVTGFVNGKNIGCPPSDDKEVHDLTRLSGAAENEKGKFKIQIRRASGLFYSDVKDYKAEYLPEMPERNKEHTPEVHNNIHEGSTNFMPHQIGLAKTHSLADFDNKYFKRVHELLATFVFVYRPIGLLQKMNIAPSLASPPNLEGILTFDALKPISQSTRTYVQDMPAPDHLWTPRVTAIRDQPIDSTTATAINPGKISTPLGSPIPSNAAEEPMESIHGVAGNSLQVGFLARTPSPIQVDSLDTTPTLSSLYDLLNPTSRGGDDLQPTGNSGSSFSSLSNIPRMPSMGVKMLETSALIAVDEEETRLLMELEKLESRKYQLKKERKALAAASRRVIARAGSPEMIDLTID</sequence>
<keyword evidence="1" id="KW-0175">Coiled coil</keyword>
<evidence type="ECO:0000313" key="3">
    <source>
        <dbReference type="EMBL" id="KJA16214.1"/>
    </source>
</evidence>
<accession>A0A0D2NAQ8</accession>
<dbReference type="STRING" id="945553.A0A0D2NAQ8"/>
<dbReference type="EMBL" id="KN817626">
    <property type="protein sequence ID" value="KJA16214.1"/>
    <property type="molecule type" value="Genomic_DNA"/>
</dbReference>
<keyword evidence="4" id="KW-1185">Reference proteome</keyword>
<proteinExistence type="predicted"/>
<name>A0A0D2NAQ8_HYPSF</name>
<protein>
    <submittedName>
        <fullName evidence="3">Uncharacterized protein</fullName>
    </submittedName>
</protein>
<reference evidence="4" key="1">
    <citation type="submission" date="2014-04" db="EMBL/GenBank/DDBJ databases">
        <title>Evolutionary Origins and Diversification of the Mycorrhizal Mutualists.</title>
        <authorList>
            <consortium name="DOE Joint Genome Institute"/>
            <consortium name="Mycorrhizal Genomics Consortium"/>
            <person name="Kohler A."/>
            <person name="Kuo A."/>
            <person name="Nagy L.G."/>
            <person name="Floudas D."/>
            <person name="Copeland A."/>
            <person name="Barry K.W."/>
            <person name="Cichocki N."/>
            <person name="Veneault-Fourrey C."/>
            <person name="LaButti K."/>
            <person name="Lindquist E.A."/>
            <person name="Lipzen A."/>
            <person name="Lundell T."/>
            <person name="Morin E."/>
            <person name="Murat C."/>
            <person name="Riley R."/>
            <person name="Ohm R."/>
            <person name="Sun H."/>
            <person name="Tunlid A."/>
            <person name="Henrissat B."/>
            <person name="Grigoriev I.V."/>
            <person name="Hibbett D.S."/>
            <person name="Martin F."/>
        </authorList>
    </citation>
    <scope>NUCLEOTIDE SEQUENCE [LARGE SCALE GENOMIC DNA]</scope>
    <source>
        <strain evidence="4">FD-334 SS-4</strain>
    </source>
</reference>
<feature type="region of interest" description="Disordered" evidence="2">
    <location>
        <begin position="334"/>
        <end position="357"/>
    </location>
</feature>